<reference evidence="1 2" key="1">
    <citation type="submission" date="2016-11" db="EMBL/GenBank/DDBJ databases">
        <title>Trade-off between light-utilization and light-protection in marine flavobacteria.</title>
        <authorList>
            <person name="Kumagai Y."/>
        </authorList>
    </citation>
    <scope>NUCLEOTIDE SEQUENCE [LARGE SCALE GENOMIC DNA]</scope>
    <source>
        <strain evidence="1 2">JCM 13191</strain>
    </source>
</reference>
<organism evidence="1 2">
    <name type="scientific">Nonlabens spongiae</name>
    <dbReference type="NCBI Taxonomy" id="331648"/>
    <lineage>
        <taxon>Bacteria</taxon>
        <taxon>Pseudomonadati</taxon>
        <taxon>Bacteroidota</taxon>
        <taxon>Flavobacteriia</taxon>
        <taxon>Flavobacteriales</taxon>
        <taxon>Flavobacteriaceae</taxon>
        <taxon>Nonlabens</taxon>
    </lineage>
</organism>
<dbReference type="RefSeq" id="WP_085765685.1">
    <property type="nucleotide sequence ID" value="NZ_CP019344.1"/>
</dbReference>
<accession>A0A1W6MH11</accession>
<proteinExistence type="predicted"/>
<gene>
    <name evidence="1" type="ORF">BST97_02080</name>
</gene>
<dbReference type="Proteomes" id="UP000193431">
    <property type="component" value="Chromosome"/>
</dbReference>
<dbReference type="EMBL" id="CP019344">
    <property type="protein sequence ID" value="ARN76885.1"/>
    <property type="molecule type" value="Genomic_DNA"/>
</dbReference>
<dbReference type="STRING" id="331648.BST97_02080"/>
<protein>
    <submittedName>
        <fullName evidence="1">Uncharacterized protein</fullName>
    </submittedName>
</protein>
<evidence type="ECO:0000313" key="1">
    <source>
        <dbReference type="EMBL" id="ARN76885.1"/>
    </source>
</evidence>
<sequence>MTNQIQFKDFHPQVIETSFWKGKKYESIEMVLERVNEWIRKSYNREIINVETIQAFTGHTQKSSTPYKPVVTGGGHMFTVQFLRLWYK</sequence>
<keyword evidence="2" id="KW-1185">Reference proteome</keyword>
<evidence type="ECO:0000313" key="2">
    <source>
        <dbReference type="Proteomes" id="UP000193431"/>
    </source>
</evidence>
<dbReference type="AlphaFoldDB" id="A0A1W6MH11"/>
<dbReference type="OrthoDB" id="1144128at2"/>
<name>A0A1W6MH11_9FLAO</name>